<organism evidence="2 3">
    <name type="scientific">Candidatus Eisenbergiella merdigallinarum</name>
    <dbReference type="NCBI Taxonomy" id="2838552"/>
    <lineage>
        <taxon>Bacteria</taxon>
        <taxon>Bacillati</taxon>
        <taxon>Bacillota</taxon>
        <taxon>Clostridia</taxon>
        <taxon>Lachnospirales</taxon>
        <taxon>Lachnospiraceae</taxon>
        <taxon>Eisenbergiella</taxon>
    </lineage>
</organism>
<dbReference type="PANTHER" id="PTHR43245">
    <property type="entry name" value="BIFUNCTIONAL POLYMYXIN RESISTANCE PROTEIN ARNA"/>
    <property type="match status" value="1"/>
</dbReference>
<dbReference type="Pfam" id="PF01370">
    <property type="entry name" value="Epimerase"/>
    <property type="match status" value="1"/>
</dbReference>
<proteinExistence type="predicted"/>
<dbReference type="InterPro" id="IPR036291">
    <property type="entry name" value="NAD(P)-bd_dom_sf"/>
</dbReference>
<accession>A0A9D2SDJ2</accession>
<evidence type="ECO:0000313" key="2">
    <source>
        <dbReference type="EMBL" id="HJB91131.1"/>
    </source>
</evidence>
<dbReference type="SUPFAM" id="SSF51735">
    <property type="entry name" value="NAD(P)-binding Rossmann-fold domains"/>
    <property type="match status" value="1"/>
</dbReference>
<name>A0A9D2SDJ2_9FIRM</name>
<dbReference type="EMBL" id="DWXE01000022">
    <property type="protein sequence ID" value="HJB91131.1"/>
    <property type="molecule type" value="Genomic_DNA"/>
</dbReference>
<comment type="caution">
    <text evidence="2">The sequence shown here is derived from an EMBL/GenBank/DDBJ whole genome shotgun (WGS) entry which is preliminary data.</text>
</comment>
<dbReference type="AlphaFoldDB" id="A0A9D2SDJ2"/>
<dbReference type="PANTHER" id="PTHR43245:SF13">
    <property type="entry name" value="UDP-D-APIOSE_UDP-D-XYLOSE SYNTHASE 2"/>
    <property type="match status" value="1"/>
</dbReference>
<gene>
    <name evidence="2" type="ORF">H9763_06635</name>
</gene>
<dbReference type="InterPro" id="IPR001509">
    <property type="entry name" value="Epimerase_deHydtase"/>
</dbReference>
<feature type="domain" description="NAD-dependent epimerase/dehydratase" evidence="1">
    <location>
        <begin position="8"/>
        <end position="233"/>
    </location>
</feature>
<evidence type="ECO:0000259" key="1">
    <source>
        <dbReference type="Pfam" id="PF01370"/>
    </source>
</evidence>
<evidence type="ECO:0000313" key="3">
    <source>
        <dbReference type="Proteomes" id="UP000886883"/>
    </source>
</evidence>
<sequence length="320" mass="35174">MTRMKRAVVSGPTGAVGRALVDRLLSEGIEVLALCRPGSRRSAQLEDHPLLTKLEAGLEDYPAVTALEKRWDAFYHLAWKGTVGQERNDVDLQLSNVAGTLEAVRLAKRLGCSVFVGAGSQAEYGRCEGTLGPDTPTAPLTGYGMAKLAAGQMSHLLCADLGMRHVWVRILSVYGPWDTEKSMVMSVIRALLTGKKPALTRGEQRWDYLYSEDAAEALYLLGDGGKDGTVYCLGGGTAKELRDYMERIRDAVAGLNGIPKEELPLGIGELPYAKDQVMYLCADIDALRRDTGFFPRWTFEEGIRKTAEFVKRQEEGQKRT</sequence>
<reference evidence="2" key="2">
    <citation type="submission" date="2021-04" db="EMBL/GenBank/DDBJ databases">
        <authorList>
            <person name="Gilroy R."/>
        </authorList>
    </citation>
    <scope>NUCLEOTIDE SEQUENCE</scope>
    <source>
        <strain evidence="2">USAMLcec3-2134</strain>
    </source>
</reference>
<dbReference type="Proteomes" id="UP000886883">
    <property type="component" value="Unassembled WGS sequence"/>
</dbReference>
<reference evidence="2" key="1">
    <citation type="journal article" date="2021" name="PeerJ">
        <title>Extensive microbial diversity within the chicken gut microbiome revealed by metagenomics and culture.</title>
        <authorList>
            <person name="Gilroy R."/>
            <person name="Ravi A."/>
            <person name="Getino M."/>
            <person name="Pursley I."/>
            <person name="Horton D.L."/>
            <person name="Alikhan N.F."/>
            <person name="Baker D."/>
            <person name="Gharbi K."/>
            <person name="Hall N."/>
            <person name="Watson M."/>
            <person name="Adriaenssens E.M."/>
            <person name="Foster-Nyarko E."/>
            <person name="Jarju S."/>
            <person name="Secka A."/>
            <person name="Antonio M."/>
            <person name="Oren A."/>
            <person name="Chaudhuri R.R."/>
            <person name="La Ragione R."/>
            <person name="Hildebrand F."/>
            <person name="Pallen M.J."/>
        </authorList>
    </citation>
    <scope>NUCLEOTIDE SEQUENCE</scope>
    <source>
        <strain evidence="2">USAMLcec3-2134</strain>
    </source>
</reference>
<protein>
    <submittedName>
        <fullName evidence="2">NAD(P)-dependent oxidoreductase</fullName>
    </submittedName>
</protein>
<dbReference type="Gene3D" id="3.40.50.720">
    <property type="entry name" value="NAD(P)-binding Rossmann-like Domain"/>
    <property type="match status" value="1"/>
</dbReference>
<dbReference type="InterPro" id="IPR050177">
    <property type="entry name" value="Lipid_A_modif_metabolic_enz"/>
</dbReference>